<dbReference type="GO" id="GO:0003677">
    <property type="term" value="F:DNA binding"/>
    <property type="evidence" value="ECO:0007669"/>
    <property type="project" value="UniProtKB-UniRule"/>
</dbReference>
<accession>A0A1G1ZGR2</accession>
<keyword evidence="4 7" id="KW-0862">Zinc</keyword>
<dbReference type="AlphaFoldDB" id="A0A1G1ZGR2"/>
<evidence type="ECO:0000256" key="5">
    <source>
        <dbReference type="ARBA" id="ARBA00023172"/>
    </source>
</evidence>
<comment type="similarity">
    <text evidence="7">Belongs to the RecR family.</text>
</comment>
<comment type="function">
    <text evidence="7">May play a role in DNA repair. It seems to be involved in an RecBC-independent recombinational process of DNA repair. It may act with RecF and RecO.</text>
</comment>
<organism evidence="9 10">
    <name type="scientific">Candidatus Harrisonbacteria bacterium RIFCSPHIGHO2_02_FULL_42_16</name>
    <dbReference type="NCBI Taxonomy" id="1798404"/>
    <lineage>
        <taxon>Bacteria</taxon>
        <taxon>Candidatus Harrisoniibacteriota</taxon>
    </lineage>
</organism>
<dbReference type="InterPro" id="IPR006171">
    <property type="entry name" value="TOPRIM_dom"/>
</dbReference>
<evidence type="ECO:0000256" key="6">
    <source>
        <dbReference type="ARBA" id="ARBA00023204"/>
    </source>
</evidence>
<sequence length="219" mass="23628">MLPDPIKNFVDVFSKLPSIGPRQATRLAFYLSNLGKNKLKEISDVARGLADLTTCAQCFRTHVGRGKLCSICSDPTRNQKLIAIVEKETDLISLEKTKKFNGRYLVIGELQKTGDLEPEQKLRLSALKNTIKKGLGGQPASAKASADAKALADKSADKADEIILAVNPTIYGDLGASILKKELEGCAEKITRLGRGIPTGGEIEFADEETLGSAIDKRS</sequence>
<evidence type="ECO:0000256" key="4">
    <source>
        <dbReference type="ARBA" id="ARBA00022833"/>
    </source>
</evidence>
<dbReference type="STRING" id="1798404.A3B92_02190"/>
<keyword evidence="1 7" id="KW-0479">Metal-binding</keyword>
<dbReference type="Pfam" id="PF13662">
    <property type="entry name" value="Toprim_4"/>
    <property type="match status" value="1"/>
</dbReference>
<evidence type="ECO:0000256" key="3">
    <source>
        <dbReference type="ARBA" id="ARBA00022771"/>
    </source>
</evidence>
<dbReference type="HAMAP" id="MF_00017">
    <property type="entry name" value="RecR"/>
    <property type="match status" value="1"/>
</dbReference>
<comment type="caution">
    <text evidence="7">Lacks conserved residue(s) required for the propagation of feature annotation.</text>
</comment>
<gene>
    <name evidence="7" type="primary">recR</name>
    <name evidence="9" type="ORF">A3B92_02190</name>
</gene>
<dbReference type="Gene3D" id="3.40.1360.10">
    <property type="match status" value="1"/>
</dbReference>
<dbReference type="EMBL" id="MHJG01000018">
    <property type="protein sequence ID" value="OGY63724.1"/>
    <property type="molecule type" value="Genomic_DNA"/>
</dbReference>
<dbReference type="GO" id="GO:0006281">
    <property type="term" value="P:DNA repair"/>
    <property type="evidence" value="ECO:0007669"/>
    <property type="project" value="UniProtKB-UniRule"/>
</dbReference>
<dbReference type="Pfam" id="PF21175">
    <property type="entry name" value="RecR_C"/>
    <property type="match status" value="1"/>
</dbReference>
<comment type="caution">
    <text evidence="9">The sequence shown here is derived from an EMBL/GenBank/DDBJ whole genome shotgun (WGS) entry which is preliminary data.</text>
</comment>
<evidence type="ECO:0000313" key="9">
    <source>
        <dbReference type="EMBL" id="OGY63724.1"/>
    </source>
</evidence>
<dbReference type="GO" id="GO:0008270">
    <property type="term" value="F:zinc ion binding"/>
    <property type="evidence" value="ECO:0007669"/>
    <property type="project" value="UniProtKB-KW"/>
</dbReference>
<proteinExistence type="inferred from homology"/>
<name>A0A1G1ZGR2_9BACT</name>
<dbReference type="Gene3D" id="1.10.8.420">
    <property type="entry name" value="RecR Domain 1"/>
    <property type="match status" value="1"/>
</dbReference>
<keyword evidence="2 7" id="KW-0227">DNA damage</keyword>
<protein>
    <recommendedName>
        <fullName evidence="7">Recombination protein RecR</fullName>
    </recommendedName>
</protein>
<feature type="domain" description="Toprim" evidence="8">
    <location>
        <begin position="80"/>
        <end position="198"/>
    </location>
</feature>
<evidence type="ECO:0000259" key="8">
    <source>
        <dbReference type="PROSITE" id="PS50880"/>
    </source>
</evidence>
<dbReference type="InterPro" id="IPR023627">
    <property type="entry name" value="Rcmb_RecR"/>
</dbReference>
<dbReference type="InterPro" id="IPR000093">
    <property type="entry name" value="DNA_Rcmb_RecR"/>
</dbReference>
<dbReference type="SUPFAM" id="SSF111304">
    <property type="entry name" value="Recombination protein RecR"/>
    <property type="match status" value="1"/>
</dbReference>
<evidence type="ECO:0000256" key="1">
    <source>
        <dbReference type="ARBA" id="ARBA00022723"/>
    </source>
</evidence>
<evidence type="ECO:0000256" key="2">
    <source>
        <dbReference type="ARBA" id="ARBA00022763"/>
    </source>
</evidence>
<evidence type="ECO:0000313" key="10">
    <source>
        <dbReference type="Proteomes" id="UP000177960"/>
    </source>
</evidence>
<keyword evidence="5 7" id="KW-0233">DNA recombination</keyword>
<reference evidence="9 10" key="1">
    <citation type="journal article" date="2016" name="Nat. Commun.">
        <title>Thousands of microbial genomes shed light on interconnected biogeochemical processes in an aquifer system.</title>
        <authorList>
            <person name="Anantharaman K."/>
            <person name="Brown C.T."/>
            <person name="Hug L.A."/>
            <person name="Sharon I."/>
            <person name="Castelle C.J."/>
            <person name="Probst A.J."/>
            <person name="Thomas B.C."/>
            <person name="Singh A."/>
            <person name="Wilkins M.J."/>
            <person name="Karaoz U."/>
            <person name="Brodie E.L."/>
            <person name="Williams K.H."/>
            <person name="Hubbard S.S."/>
            <person name="Banfield J.F."/>
        </authorList>
    </citation>
    <scope>NUCLEOTIDE SEQUENCE [LARGE SCALE GENOMIC DNA]</scope>
</reference>
<dbReference type="PANTHER" id="PTHR30446">
    <property type="entry name" value="RECOMBINATION PROTEIN RECR"/>
    <property type="match status" value="1"/>
</dbReference>
<dbReference type="PANTHER" id="PTHR30446:SF0">
    <property type="entry name" value="RECOMBINATION PROTEIN RECR"/>
    <property type="match status" value="1"/>
</dbReference>
<keyword evidence="3 7" id="KW-0863">Zinc-finger</keyword>
<dbReference type="PROSITE" id="PS50880">
    <property type="entry name" value="TOPRIM"/>
    <property type="match status" value="1"/>
</dbReference>
<keyword evidence="6 7" id="KW-0234">DNA repair</keyword>
<dbReference type="Proteomes" id="UP000177960">
    <property type="component" value="Unassembled WGS sequence"/>
</dbReference>
<dbReference type="GO" id="GO:0006310">
    <property type="term" value="P:DNA recombination"/>
    <property type="evidence" value="ECO:0007669"/>
    <property type="project" value="UniProtKB-UniRule"/>
</dbReference>
<evidence type="ECO:0000256" key="7">
    <source>
        <dbReference type="HAMAP-Rule" id="MF_00017"/>
    </source>
</evidence>